<dbReference type="EMBL" id="CM056818">
    <property type="protein sequence ID" value="KAJ8621643.1"/>
    <property type="molecule type" value="Genomic_DNA"/>
</dbReference>
<organism evidence="1 2">
    <name type="scientific">Persea americana</name>
    <name type="common">Avocado</name>
    <dbReference type="NCBI Taxonomy" id="3435"/>
    <lineage>
        <taxon>Eukaryota</taxon>
        <taxon>Viridiplantae</taxon>
        <taxon>Streptophyta</taxon>
        <taxon>Embryophyta</taxon>
        <taxon>Tracheophyta</taxon>
        <taxon>Spermatophyta</taxon>
        <taxon>Magnoliopsida</taxon>
        <taxon>Magnoliidae</taxon>
        <taxon>Laurales</taxon>
        <taxon>Lauraceae</taxon>
        <taxon>Persea</taxon>
    </lineage>
</organism>
<protein>
    <submittedName>
        <fullName evidence="1">Uncharacterized protein</fullName>
    </submittedName>
</protein>
<evidence type="ECO:0000313" key="2">
    <source>
        <dbReference type="Proteomes" id="UP001234297"/>
    </source>
</evidence>
<dbReference type="Proteomes" id="UP001234297">
    <property type="component" value="Chromosome 10"/>
</dbReference>
<reference evidence="1 2" key="1">
    <citation type="journal article" date="2022" name="Hortic Res">
        <title>A haplotype resolved chromosomal level avocado genome allows analysis of novel avocado genes.</title>
        <authorList>
            <person name="Nath O."/>
            <person name="Fletcher S.J."/>
            <person name="Hayward A."/>
            <person name="Shaw L.M."/>
            <person name="Masouleh A.K."/>
            <person name="Furtado A."/>
            <person name="Henry R.J."/>
            <person name="Mitter N."/>
        </authorList>
    </citation>
    <scope>NUCLEOTIDE SEQUENCE [LARGE SCALE GENOMIC DNA]</scope>
    <source>
        <strain evidence="2">cv. Hass</strain>
    </source>
</reference>
<keyword evidence="2" id="KW-1185">Reference proteome</keyword>
<gene>
    <name evidence="1" type="ORF">MRB53_030172</name>
</gene>
<accession>A0ACC2KL34</accession>
<proteinExistence type="predicted"/>
<sequence>MEEESIFSRRIKYTEHRNRTTRIAAKSPKQRNPRVVRISVTDADATDSSSDDDDDREIFLPPRRVKRYVDEISFETRSGLELSSKSSAARISRIVRNGTKKKPLLQAKPAELGAVGRKFRGVRQRKWGKWAAEIRDPTRRVRVWLGTFDTAEEAAKVYDNAAIQLRGPDAMTNFAVPATSAKSRPEIDVQLTANTVEESADECQSLPSPTSVLRFCSSTSSMEEAESQNHQEQVQDQIEEVKEETTSSQNFSTAELMPLETPFLNDFCYLEEKSVPGFLDGALPDNFFGDDDVGDVFLGPSDDFDFDFSSMWPPLEDPFQEIGDLFALDPLLSF</sequence>
<name>A0ACC2KL34_PERAE</name>
<evidence type="ECO:0000313" key="1">
    <source>
        <dbReference type="EMBL" id="KAJ8621643.1"/>
    </source>
</evidence>
<comment type="caution">
    <text evidence="1">The sequence shown here is derived from an EMBL/GenBank/DDBJ whole genome shotgun (WGS) entry which is preliminary data.</text>
</comment>